<feature type="region of interest" description="Disordered" evidence="1">
    <location>
        <begin position="159"/>
        <end position="207"/>
    </location>
</feature>
<dbReference type="Proteomes" id="UP000784294">
    <property type="component" value="Unassembled WGS sequence"/>
</dbReference>
<keyword evidence="3" id="KW-1185">Reference proteome</keyword>
<sequence length="254" mass="27310">MTSTHTCIQVPGSVSDPSGHVAATPTGNWSVYNLSTSTAPLSTAGKASKTASSGAGKAVVRPAHLPLSGWHTILPASPEQVAFAEARPCRTALVLARVAKSLVVGSRLDHRPRSYMPFREHSSHSGPCSPVAASPNGRHPTRVANLAANIGPTELVISCNPIKTDDKSPASGRPETETPDDLEVESSTVPGWRGQAEEASSVRNGREYQFRRRNVASLSSRLLSRIGKGSNLHQAKMSRWEDRKCDEMQREEMR</sequence>
<feature type="compositionally biased region" description="Basic and acidic residues" evidence="1">
    <location>
        <begin position="238"/>
        <end position="254"/>
    </location>
</feature>
<dbReference type="AlphaFoldDB" id="A0A3S5AYA9"/>
<accession>A0A3S5AYA9</accession>
<name>A0A3S5AYA9_9PLAT</name>
<evidence type="ECO:0000313" key="2">
    <source>
        <dbReference type="EMBL" id="VEL08102.1"/>
    </source>
</evidence>
<proteinExistence type="predicted"/>
<evidence type="ECO:0000256" key="1">
    <source>
        <dbReference type="SAM" id="MobiDB-lite"/>
    </source>
</evidence>
<protein>
    <submittedName>
        <fullName evidence="2">Uncharacterized protein</fullName>
    </submittedName>
</protein>
<gene>
    <name evidence="2" type="ORF">PXEA_LOCUS1542</name>
</gene>
<feature type="region of interest" description="Disordered" evidence="1">
    <location>
        <begin position="225"/>
        <end position="254"/>
    </location>
</feature>
<reference evidence="2" key="1">
    <citation type="submission" date="2018-11" db="EMBL/GenBank/DDBJ databases">
        <authorList>
            <consortium name="Pathogen Informatics"/>
        </authorList>
    </citation>
    <scope>NUCLEOTIDE SEQUENCE</scope>
</reference>
<comment type="caution">
    <text evidence="2">The sequence shown here is derived from an EMBL/GenBank/DDBJ whole genome shotgun (WGS) entry which is preliminary data.</text>
</comment>
<evidence type="ECO:0000313" key="3">
    <source>
        <dbReference type="Proteomes" id="UP000784294"/>
    </source>
</evidence>
<organism evidence="2 3">
    <name type="scientific">Protopolystoma xenopodis</name>
    <dbReference type="NCBI Taxonomy" id="117903"/>
    <lineage>
        <taxon>Eukaryota</taxon>
        <taxon>Metazoa</taxon>
        <taxon>Spiralia</taxon>
        <taxon>Lophotrochozoa</taxon>
        <taxon>Platyhelminthes</taxon>
        <taxon>Monogenea</taxon>
        <taxon>Polyopisthocotylea</taxon>
        <taxon>Polystomatidea</taxon>
        <taxon>Polystomatidae</taxon>
        <taxon>Protopolystoma</taxon>
    </lineage>
</organism>
<dbReference type="EMBL" id="CAAALY010003162">
    <property type="protein sequence ID" value="VEL08102.1"/>
    <property type="molecule type" value="Genomic_DNA"/>
</dbReference>
<feature type="region of interest" description="Disordered" evidence="1">
    <location>
        <begin position="1"/>
        <end position="21"/>
    </location>
</feature>